<protein>
    <submittedName>
        <fullName evidence="2">GNAT family N-acetyltransferase</fullName>
    </submittedName>
</protein>
<dbReference type="OrthoDB" id="9797990at2"/>
<dbReference type="Proteomes" id="UP000262939">
    <property type="component" value="Unassembled WGS sequence"/>
</dbReference>
<name>A0A372L8I5_9BACI</name>
<sequence length="282" mass="31988">MIITGEKAIVKKDEIEIRSLYRIEELEEVRKLEGKIWGAEDSIPTHQTITAVKNGGMVLGAYSGGQLVAFQYSFAGFNGKMPYLCSHILGTDPDFRNKGIGEELKRAQRVEALKLGYSLITWTYDPLESINGYLNIAKLGGVCSTYIPNCYGEMEDLLNSGLPSDRFLVEWHIEKEKTADFNDGELGLDFMLANSLVQWHWDEKELPVPSGILPLPKQEPAFVAIPKNFRKIRETSMQAAVEWRMKTRAVFTELFERGWLVTGFHKNSMAEIPVQFYVLSKK</sequence>
<dbReference type="PANTHER" id="PTHR41700:SF1">
    <property type="entry name" value="N-ACETYLTRANSFERASE DOMAIN-CONTAINING PROTEIN"/>
    <property type="match status" value="1"/>
</dbReference>
<dbReference type="GO" id="GO:0016747">
    <property type="term" value="F:acyltransferase activity, transferring groups other than amino-acyl groups"/>
    <property type="evidence" value="ECO:0007669"/>
    <property type="project" value="InterPro"/>
</dbReference>
<dbReference type="EMBL" id="QVTD01000012">
    <property type="protein sequence ID" value="RFU61752.1"/>
    <property type="molecule type" value="Genomic_DNA"/>
</dbReference>
<dbReference type="InterPro" id="IPR000182">
    <property type="entry name" value="GNAT_dom"/>
</dbReference>
<evidence type="ECO:0000313" key="3">
    <source>
        <dbReference type="Proteomes" id="UP000262939"/>
    </source>
</evidence>
<dbReference type="SUPFAM" id="SSF55729">
    <property type="entry name" value="Acyl-CoA N-acyltransferases (Nat)"/>
    <property type="match status" value="1"/>
</dbReference>
<keyword evidence="3" id="KW-1185">Reference proteome</keyword>
<reference evidence="2 3" key="1">
    <citation type="submission" date="2018-08" db="EMBL/GenBank/DDBJ databases">
        <title>Bacillus chawlae sp. nov., Bacillus glennii sp. nov., and Bacillus saganii sp. nov. Isolated from the Vehicle Assembly Building at Kennedy Space Center where the Viking Spacecraft were Assembled.</title>
        <authorList>
            <person name="Seuylemezian A."/>
            <person name="Vaishampayan P."/>
        </authorList>
    </citation>
    <scope>NUCLEOTIDE SEQUENCE [LARGE SCALE GENOMIC DNA]</scope>
    <source>
        <strain evidence="2 3">V44-8</strain>
    </source>
</reference>
<dbReference type="InterPro" id="IPR038764">
    <property type="entry name" value="GNAT_N_AcTrfase_prd"/>
</dbReference>
<evidence type="ECO:0000259" key="1">
    <source>
        <dbReference type="PROSITE" id="PS51186"/>
    </source>
</evidence>
<accession>A0A372L8I5</accession>
<dbReference type="CDD" id="cd04301">
    <property type="entry name" value="NAT_SF"/>
    <property type="match status" value="1"/>
</dbReference>
<dbReference type="Gene3D" id="3.40.630.30">
    <property type="match status" value="1"/>
</dbReference>
<dbReference type="AlphaFoldDB" id="A0A372L8I5"/>
<dbReference type="PROSITE" id="PS51186">
    <property type="entry name" value="GNAT"/>
    <property type="match status" value="1"/>
</dbReference>
<dbReference type="InterPro" id="IPR016181">
    <property type="entry name" value="Acyl_CoA_acyltransferase"/>
</dbReference>
<keyword evidence="2" id="KW-0808">Transferase</keyword>
<feature type="domain" description="N-acetyltransferase" evidence="1">
    <location>
        <begin position="15"/>
        <end position="159"/>
    </location>
</feature>
<proteinExistence type="predicted"/>
<gene>
    <name evidence="2" type="ORF">D0466_16550</name>
</gene>
<organism evidence="2 3">
    <name type="scientific">Peribacillus glennii</name>
    <dbReference type="NCBI Taxonomy" id="2303991"/>
    <lineage>
        <taxon>Bacteria</taxon>
        <taxon>Bacillati</taxon>
        <taxon>Bacillota</taxon>
        <taxon>Bacilli</taxon>
        <taxon>Bacillales</taxon>
        <taxon>Bacillaceae</taxon>
        <taxon>Peribacillus</taxon>
    </lineage>
</organism>
<evidence type="ECO:0000313" key="2">
    <source>
        <dbReference type="EMBL" id="RFU61752.1"/>
    </source>
</evidence>
<dbReference type="PANTHER" id="PTHR41700">
    <property type="entry name" value="GCN5-RELATED N-ACETYLTRANSFERASE"/>
    <property type="match status" value="1"/>
</dbReference>
<comment type="caution">
    <text evidence="2">The sequence shown here is derived from an EMBL/GenBank/DDBJ whole genome shotgun (WGS) entry which is preliminary data.</text>
</comment>